<keyword evidence="5" id="KW-1185">Reference proteome</keyword>
<dbReference type="PANTHER" id="PTHR47340:SF1">
    <property type="entry name" value="DUPLICATED HOMEODOMAIN-LIKE SUPERFAMILY PROTEIN"/>
    <property type="match status" value="1"/>
</dbReference>
<feature type="compositionally biased region" description="Polar residues" evidence="2">
    <location>
        <begin position="204"/>
        <end position="213"/>
    </location>
</feature>
<feature type="region of interest" description="Disordered" evidence="2">
    <location>
        <begin position="203"/>
        <end position="317"/>
    </location>
</feature>
<feature type="coiled-coil region" evidence="1">
    <location>
        <begin position="397"/>
        <end position="424"/>
    </location>
</feature>
<accession>A0A9D5CVD7</accession>
<dbReference type="Gene3D" id="1.20.58.1880">
    <property type="match status" value="1"/>
</dbReference>
<evidence type="ECO:0000313" key="5">
    <source>
        <dbReference type="Proteomes" id="UP001085076"/>
    </source>
</evidence>
<dbReference type="PANTHER" id="PTHR47340">
    <property type="entry name" value="DUPLICATED HOMEODOMAIN-LIKE SUPERFAMILY PROTEIN"/>
    <property type="match status" value="1"/>
</dbReference>
<dbReference type="EMBL" id="JAGGNH010000003">
    <property type="protein sequence ID" value="KAJ0979347.1"/>
    <property type="molecule type" value="Genomic_DNA"/>
</dbReference>
<organism evidence="4 5">
    <name type="scientific">Dioscorea zingiberensis</name>
    <dbReference type="NCBI Taxonomy" id="325984"/>
    <lineage>
        <taxon>Eukaryota</taxon>
        <taxon>Viridiplantae</taxon>
        <taxon>Streptophyta</taxon>
        <taxon>Embryophyta</taxon>
        <taxon>Tracheophyta</taxon>
        <taxon>Spermatophyta</taxon>
        <taxon>Magnoliopsida</taxon>
        <taxon>Liliopsida</taxon>
        <taxon>Dioscoreales</taxon>
        <taxon>Dioscoreaceae</taxon>
        <taxon>Dioscorea</taxon>
    </lineage>
</organism>
<sequence>MPPEPLPWDRKDFVSKDRKHDRGAGYEAIGGGGSFSSSTPRWREPYHGHRDFARASPRRPPPGYYRQSGSYHQLHGDDARPGDRYWPEDESYRPSFGRYNGNRNNCGGSGREGRGYFRRPPYWDSGDFSRPHHDPPPPTAPRSIAVPVTPPPPQAQASSRDAQEKPVSTVDDDNLVDNASTTCKKSELDHSLASIPWKPLKWTRSASISSMKTGRSEVDESGREVKETPTLSSAASPQEAEDGVAKKKQRLGWGQGLAKYEKQKVGGSDDGSAKNGLVLCDSSSKSTLSETSPKEAGPAGSPSLATRSSIACSSSPGFEDKPCVRASDADNADVSGSSIVDSQNCVKEFSIKLEHYEEDPMGTLAKVLADLLQPEDSCSGDSTFTRHSAMSKLLLLKGDISKELEKTECEIDLFENELKSLEFGGKNDQCQTPFTPPVVIASEPCGESADGASVISASSASMKDPQLASMVTQVTESLDDCDAAIKDAGSDSSDTVSSKLGKARLGKAISDCDSQILAVSPIVEEHKLLDPPPASDYICRDENDIEDANLSENSCENSCSSLIRAIMEANRDLKEEAVLGLPKDSPLFDIWKSDKLSSMQKNDMLIKESLAAHKDLLKIKEQVLTLKYRAFHHLWTEDLRLLSIRKHRSKSQKRVEPSNRSSQSTSQKYRSSFRSRFALPAGNLTLVPTSEIVDFTNKLLSDSKVKVYRSNLKMPALILDDESRKTVFVTHNRLIDDPIAFEKEKEVINPWMPEEREVFMEMLATLGKDFSKIASFLKHKSTADCVEFYYKNHKSDSFREVMERLALRKQWRIPANNYLLTSGKRSQRDVNACPLDMLEAASMVAAHDNETTRNQRKFDQKSAFGTYHDFRMPCEGYGSVEKVDLLQREKETTAADVLAGICGALSSEAMSPWITTSVGPAERINFVIPDRPLKPGVTHSIDEEEAFSDEGSGEFDSADWSDAEKAVFIRALSMYGKDFAKISRCVATRTREQCKIFFSKARKCLGLDIIYQGLCNEATPRSDTNGGRSDTDDGFAAEMDSAVCSTQSCSRVDTEITRSVANIGGEDFAHATNISVQMELDRSSEHHVSEGVDQEEMETKVTDVDSDLNNDRLMRLGDNSKPDPAPKDASAATMGCHSGVSSGDIADFVADIELKKSDDCPAGSSPQTVGLKYVATDCLKPQTVELTHQRTHGESFSSADEKNETEMQELQSGFVEGQGVKIGTDSNKTGSVCFATDSCPNEIVSHPGNKVTACPSSISPPNYLHQIQQDLFPCLQKRHQLDSAKQESSISESVRPDPPSSSFGVPVHAGLQSNLIYEGHVKKPHENPVTGKIYEQYFLGNSSLNEVSHALHVLTGYPLQPVDQQEIKREPEMISRRPDRQPNCQKGNGISPSSGFFNIGLQNVKPEDPKVLNPRPEILCSGKIDEQPNTLPMPCSQSSFSENEEQSRQTGDVKLFGKILSNPLTSQKSKSSSYESGGGKLPSGQETASAQKPSNCQKDASAVSCLSQSSAPSSSLDEVPARSYGFWDGNRIQTGFSSLPESAVLLSKYQGPLAGLSYYPTKDALHSSNGVLTEYPQSYTQPISSGGPLPGFQQQGRGPRQGSINATVAGGILGGGGTTTAATAAGAAGGGGCTVVSDPVTAIKMHYARRAKLLAGFSEMEAWRRGDR</sequence>
<dbReference type="SUPFAM" id="SSF46689">
    <property type="entry name" value="Homeodomain-like"/>
    <property type="match status" value="2"/>
</dbReference>
<feature type="compositionally biased region" description="Basic and acidic residues" evidence="2">
    <location>
        <begin position="74"/>
        <end position="92"/>
    </location>
</feature>
<dbReference type="InterPro" id="IPR017884">
    <property type="entry name" value="SANT_dom"/>
</dbReference>
<dbReference type="PROSITE" id="PS51293">
    <property type="entry name" value="SANT"/>
    <property type="match status" value="2"/>
</dbReference>
<feature type="compositionally biased region" description="Low complexity" evidence="2">
    <location>
        <begin position="1466"/>
        <end position="1475"/>
    </location>
</feature>
<feature type="region of interest" description="Disordered" evidence="2">
    <location>
        <begin position="1282"/>
        <end position="1303"/>
    </location>
</feature>
<feature type="domain" description="SANT" evidence="3">
    <location>
        <begin position="957"/>
        <end position="1006"/>
    </location>
</feature>
<feature type="region of interest" description="Disordered" evidence="2">
    <location>
        <begin position="1376"/>
        <end position="1495"/>
    </location>
</feature>
<evidence type="ECO:0000256" key="2">
    <source>
        <dbReference type="SAM" id="MobiDB-lite"/>
    </source>
</evidence>
<dbReference type="OrthoDB" id="10258692at2759"/>
<name>A0A9D5CVD7_9LILI</name>
<dbReference type="CDD" id="cd00167">
    <property type="entry name" value="SANT"/>
    <property type="match status" value="1"/>
</dbReference>
<evidence type="ECO:0000259" key="3">
    <source>
        <dbReference type="PROSITE" id="PS51293"/>
    </source>
</evidence>
<evidence type="ECO:0000313" key="4">
    <source>
        <dbReference type="EMBL" id="KAJ0979347.1"/>
    </source>
</evidence>
<dbReference type="Gene3D" id="1.10.10.60">
    <property type="entry name" value="Homeodomain-like"/>
    <property type="match status" value="1"/>
</dbReference>
<feature type="compositionally biased region" description="Polar residues" evidence="2">
    <location>
        <begin position="303"/>
        <end position="316"/>
    </location>
</feature>
<feature type="compositionally biased region" description="Low complexity" evidence="2">
    <location>
        <begin position="97"/>
        <end position="106"/>
    </location>
</feature>
<keyword evidence="1" id="KW-0175">Coiled coil</keyword>
<feature type="domain" description="SANT" evidence="3">
    <location>
        <begin position="746"/>
        <end position="797"/>
    </location>
</feature>
<feature type="compositionally biased region" description="Basic and acidic residues" evidence="2">
    <location>
        <begin position="41"/>
        <end position="53"/>
    </location>
</feature>
<evidence type="ECO:0000256" key="1">
    <source>
        <dbReference type="SAM" id="Coils"/>
    </source>
</evidence>
<feature type="region of interest" description="Disordered" evidence="2">
    <location>
        <begin position="1"/>
        <end position="189"/>
    </location>
</feature>
<feature type="compositionally biased region" description="Basic and acidic residues" evidence="2">
    <location>
        <begin position="214"/>
        <end position="227"/>
    </location>
</feature>
<reference evidence="4" key="1">
    <citation type="submission" date="2021-03" db="EMBL/GenBank/DDBJ databases">
        <authorList>
            <person name="Li Z."/>
            <person name="Yang C."/>
        </authorList>
    </citation>
    <scope>NUCLEOTIDE SEQUENCE</scope>
    <source>
        <strain evidence="4">Dzin_1.0</strain>
        <tissue evidence="4">Leaf</tissue>
    </source>
</reference>
<dbReference type="SMART" id="SM00717">
    <property type="entry name" value="SANT"/>
    <property type="match status" value="2"/>
</dbReference>
<dbReference type="Proteomes" id="UP001085076">
    <property type="component" value="Miscellaneous, Linkage group lg03"/>
</dbReference>
<feature type="compositionally biased region" description="Polar residues" evidence="2">
    <location>
        <begin position="1484"/>
        <end position="1495"/>
    </location>
</feature>
<gene>
    <name evidence="4" type="ORF">J5N97_014821</name>
</gene>
<feature type="compositionally biased region" description="Low complexity" evidence="2">
    <location>
        <begin position="282"/>
        <end position="295"/>
    </location>
</feature>
<protein>
    <recommendedName>
        <fullName evidence="3">SANT domain-containing protein</fullName>
    </recommendedName>
</protein>
<feature type="compositionally biased region" description="Basic and acidic residues" evidence="2">
    <location>
        <begin position="7"/>
        <end position="24"/>
    </location>
</feature>
<reference evidence="4" key="2">
    <citation type="journal article" date="2022" name="Hortic Res">
        <title>The genome of Dioscorea zingiberensis sheds light on the biosynthesis, origin and evolution of the medicinally important diosgenin saponins.</title>
        <authorList>
            <person name="Li Y."/>
            <person name="Tan C."/>
            <person name="Li Z."/>
            <person name="Guo J."/>
            <person name="Li S."/>
            <person name="Chen X."/>
            <person name="Wang C."/>
            <person name="Dai X."/>
            <person name="Yang H."/>
            <person name="Song W."/>
            <person name="Hou L."/>
            <person name="Xu J."/>
            <person name="Tong Z."/>
            <person name="Xu A."/>
            <person name="Yuan X."/>
            <person name="Wang W."/>
            <person name="Yang Q."/>
            <person name="Chen L."/>
            <person name="Sun Z."/>
            <person name="Wang K."/>
            <person name="Pan B."/>
            <person name="Chen J."/>
            <person name="Bao Y."/>
            <person name="Liu F."/>
            <person name="Qi X."/>
            <person name="Gang D.R."/>
            <person name="Wen J."/>
            <person name="Li J."/>
        </authorList>
    </citation>
    <scope>NUCLEOTIDE SEQUENCE</scope>
    <source>
        <strain evidence="4">Dzin_1.0</strain>
    </source>
</reference>
<comment type="caution">
    <text evidence="4">The sequence shown here is derived from an EMBL/GenBank/DDBJ whole genome shotgun (WGS) entry which is preliminary data.</text>
</comment>
<dbReference type="InterPro" id="IPR001005">
    <property type="entry name" value="SANT/Myb"/>
</dbReference>
<dbReference type="InterPro" id="IPR009057">
    <property type="entry name" value="Homeodomain-like_sf"/>
</dbReference>
<dbReference type="Pfam" id="PF00249">
    <property type="entry name" value="Myb_DNA-binding"/>
    <property type="match status" value="2"/>
</dbReference>
<proteinExistence type="predicted"/>
<feature type="compositionally biased region" description="Polar residues" evidence="2">
    <location>
        <begin position="1382"/>
        <end position="1396"/>
    </location>
</feature>